<evidence type="ECO:0008006" key="4">
    <source>
        <dbReference type="Google" id="ProtNLM"/>
    </source>
</evidence>
<name>A0A544TMB7_9BACI</name>
<protein>
    <recommendedName>
        <fullName evidence="4">Outer membrane lipoprotein carrier protein LolA</fullName>
    </recommendedName>
</protein>
<keyword evidence="3" id="KW-1185">Reference proteome</keyword>
<dbReference type="OrthoDB" id="2870421at2"/>
<accession>A0A544TMB7</accession>
<keyword evidence="1" id="KW-0732">Signal</keyword>
<gene>
    <name evidence="2" type="ORF">FG383_01495</name>
</gene>
<dbReference type="Proteomes" id="UP000318937">
    <property type="component" value="Unassembled WGS sequence"/>
</dbReference>
<feature type="signal peptide" evidence="1">
    <location>
        <begin position="1"/>
        <end position="21"/>
    </location>
</feature>
<proteinExistence type="predicted"/>
<organism evidence="2 3">
    <name type="scientific">Psychrobacillus soli</name>
    <dbReference type="NCBI Taxonomy" id="1543965"/>
    <lineage>
        <taxon>Bacteria</taxon>
        <taxon>Bacillati</taxon>
        <taxon>Bacillota</taxon>
        <taxon>Bacilli</taxon>
        <taxon>Bacillales</taxon>
        <taxon>Bacillaceae</taxon>
        <taxon>Psychrobacillus</taxon>
    </lineage>
</organism>
<dbReference type="PROSITE" id="PS51257">
    <property type="entry name" value="PROKAR_LIPOPROTEIN"/>
    <property type="match status" value="1"/>
</dbReference>
<dbReference type="RefSeq" id="WP_142605074.1">
    <property type="nucleotide sequence ID" value="NZ_VDGG01000002.1"/>
</dbReference>
<dbReference type="EMBL" id="VDGG01000002">
    <property type="protein sequence ID" value="TQR18550.1"/>
    <property type="molecule type" value="Genomic_DNA"/>
</dbReference>
<comment type="caution">
    <text evidence="2">The sequence shown here is derived from an EMBL/GenBank/DDBJ whole genome shotgun (WGS) entry which is preliminary data.</text>
</comment>
<dbReference type="AlphaFoldDB" id="A0A544TMB7"/>
<evidence type="ECO:0000313" key="3">
    <source>
        <dbReference type="Proteomes" id="UP000318937"/>
    </source>
</evidence>
<feature type="chain" id="PRO_5022124724" description="Outer membrane lipoprotein carrier protein LolA" evidence="1">
    <location>
        <begin position="22"/>
        <end position="215"/>
    </location>
</feature>
<reference evidence="2 3" key="1">
    <citation type="submission" date="2019-05" db="EMBL/GenBank/DDBJ databases">
        <title>Psychrobacillus vulpis sp. nov., a new species isolated from feces of a red fox that inhabits in The Tablas de Daimiel Natural Park, Albacete, Spain.</title>
        <authorList>
            <person name="Rodriguez M."/>
            <person name="Reina J.C."/>
            <person name="Bejar V."/>
            <person name="Llamas I."/>
        </authorList>
    </citation>
    <scope>NUCLEOTIDE SEQUENCE [LARGE SCALE GENOMIC DNA]</scope>
    <source>
        <strain evidence="2 3">NHI-2</strain>
    </source>
</reference>
<evidence type="ECO:0000256" key="1">
    <source>
        <dbReference type="SAM" id="SignalP"/>
    </source>
</evidence>
<sequence length="215" mass="24270">MKKYLLIFIPTLFLIACGAEEQNVNETTTTTTPSSPTENTSTLAEENVNLSNFFMPNNSIARFKGEGNEFATYTLTTKHLYDDYVATYEDNGGTVVERIYSIQPDKISLIAQNGEAYEIKNHTLTELESMDEIEVYLQSPFVVGTDFNGWKITSTSTKLDTTLQSFQDVIVLEKIDQGSISRKYFAKNFGEIKREFIVEEGEEPFIVTSTIEEVS</sequence>
<evidence type="ECO:0000313" key="2">
    <source>
        <dbReference type="EMBL" id="TQR18550.1"/>
    </source>
</evidence>